<feature type="domain" description="Endonuclease/exonuclease/phosphatase" evidence="8">
    <location>
        <begin position="6"/>
        <end position="245"/>
    </location>
</feature>
<gene>
    <name evidence="9" type="ORF">B4O97_00945</name>
</gene>
<evidence type="ECO:0000313" key="9">
    <source>
        <dbReference type="EMBL" id="ORC38355.1"/>
    </source>
</evidence>
<dbReference type="GO" id="GO:0003677">
    <property type="term" value="F:DNA binding"/>
    <property type="evidence" value="ECO:0007669"/>
    <property type="project" value="InterPro"/>
</dbReference>
<evidence type="ECO:0000256" key="4">
    <source>
        <dbReference type="ARBA" id="ARBA00022842"/>
    </source>
</evidence>
<evidence type="ECO:0000256" key="2">
    <source>
        <dbReference type="ARBA" id="ARBA00022723"/>
    </source>
</evidence>
<feature type="binding site" evidence="6">
    <location>
        <position position="36"/>
    </location>
    <ligand>
        <name>Mg(2+)</name>
        <dbReference type="ChEBI" id="CHEBI:18420"/>
        <label>1</label>
    </ligand>
</feature>
<dbReference type="NCBIfam" id="TIGR00195">
    <property type="entry name" value="exoDNase_III"/>
    <property type="match status" value="1"/>
</dbReference>
<evidence type="ECO:0000313" key="10">
    <source>
        <dbReference type="Proteomes" id="UP000192343"/>
    </source>
</evidence>
<feature type="active site" evidence="5">
    <location>
        <position position="108"/>
    </location>
</feature>
<dbReference type="Proteomes" id="UP000192343">
    <property type="component" value="Unassembled WGS sequence"/>
</dbReference>
<protein>
    <submittedName>
        <fullName evidence="9">Exodeoxyribonuclease III</fullName>
    </submittedName>
</protein>
<feature type="active site" description="Proton acceptor" evidence="5">
    <location>
        <position position="245"/>
    </location>
</feature>
<dbReference type="GO" id="GO:0008081">
    <property type="term" value="F:phosphoric diester hydrolase activity"/>
    <property type="evidence" value="ECO:0007669"/>
    <property type="project" value="TreeGrafter"/>
</dbReference>
<dbReference type="GO" id="GO:0046872">
    <property type="term" value="F:metal ion binding"/>
    <property type="evidence" value="ECO:0007669"/>
    <property type="project" value="UniProtKB-KW"/>
</dbReference>
<dbReference type="InterPro" id="IPR020847">
    <property type="entry name" value="AP_endonuclease_F1_BS"/>
</dbReference>
<dbReference type="GO" id="GO:0003906">
    <property type="term" value="F:DNA-(apurinic or apyrimidinic site) endonuclease activity"/>
    <property type="evidence" value="ECO:0007669"/>
    <property type="project" value="TreeGrafter"/>
</dbReference>
<dbReference type="PROSITE" id="PS51435">
    <property type="entry name" value="AP_NUCLEASE_F1_4"/>
    <property type="match status" value="1"/>
</dbReference>
<dbReference type="InterPro" id="IPR005135">
    <property type="entry name" value="Endo/exonuclease/phosphatase"/>
</dbReference>
<keyword evidence="6" id="KW-0464">Manganese</keyword>
<evidence type="ECO:0000259" key="8">
    <source>
        <dbReference type="Pfam" id="PF03372"/>
    </source>
</evidence>
<dbReference type="NCBIfam" id="TIGR00633">
    <property type="entry name" value="xth"/>
    <property type="match status" value="1"/>
</dbReference>
<dbReference type="RefSeq" id="WP_083047404.1">
    <property type="nucleotide sequence ID" value="NZ_CAXXQO010000003.1"/>
</dbReference>
<dbReference type="EMBL" id="MWQY01000001">
    <property type="protein sequence ID" value="ORC38355.1"/>
    <property type="molecule type" value="Genomic_DNA"/>
</dbReference>
<dbReference type="GO" id="GO:0006284">
    <property type="term" value="P:base-excision repair"/>
    <property type="evidence" value="ECO:0007669"/>
    <property type="project" value="TreeGrafter"/>
</dbReference>
<keyword evidence="3" id="KW-0378">Hydrolase</keyword>
<organism evidence="9 10">
    <name type="scientific">Marispirochaeta aestuarii</name>
    <dbReference type="NCBI Taxonomy" id="1963862"/>
    <lineage>
        <taxon>Bacteria</taxon>
        <taxon>Pseudomonadati</taxon>
        <taxon>Spirochaetota</taxon>
        <taxon>Spirochaetia</taxon>
        <taxon>Spirochaetales</taxon>
        <taxon>Spirochaetaceae</taxon>
        <taxon>Marispirochaeta</taxon>
    </lineage>
</organism>
<sequence length="254" mass="28419">MINIYSWNVNGIRAAQKKGLMEWFGGIQPDILALQETKAQPEQLDEELISPAGYTALWASAQKKGYSGVSVYSREEPLKVDTLGAEEFDSEGRGLVLTFPKFTLFNCYFPNSQPEGARLDYKLDFCSFLHEAAKERVAAGENVVIVGDYNIAHKPIDLARPDQNEKNPGYLPEERAWMDSFTADGFTDTFRMFTSEGENYTWWSYRAGARPKNIGWRIDYACVNDGFAGAVKSSSIHADVMGSDHCPVSIELDL</sequence>
<evidence type="ECO:0000256" key="6">
    <source>
        <dbReference type="PIRSR" id="PIRSR604808-2"/>
    </source>
</evidence>
<evidence type="ECO:0000256" key="3">
    <source>
        <dbReference type="ARBA" id="ARBA00022801"/>
    </source>
</evidence>
<keyword evidence="2 6" id="KW-0479">Metal-binding</keyword>
<evidence type="ECO:0000256" key="7">
    <source>
        <dbReference type="PIRSR" id="PIRSR604808-3"/>
    </source>
</evidence>
<keyword evidence="10" id="KW-1185">Reference proteome</keyword>
<dbReference type="SUPFAM" id="SSF56219">
    <property type="entry name" value="DNase I-like"/>
    <property type="match status" value="1"/>
</dbReference>
<name>A0A1Y1S3X3_9SPIO</name>
<feature type="binding site" evidence="6">
    <location>
        <position position="8"/>
    </location>
    <ligand>
        <name>Mg(2+)</name>
        <dbReference type="ChEBI" id="CHEBI:18420"/>
        <label>1</label>
    </ligand>
</feature>
<feature type="binding site" evidence="6">
    <location>
        <position position="148"/>
    </location>
    <ligand>
        <name>Mg(2+)</name>
        <dbReference type="ChEBI" id="CHEBI:18420"/>
        <label>1</label>
    </ligand>
</feature>
<dbReference type="Gene3D" id="3.60.10.10">
    <property type="entry name" value="Endonuclease/exonuclease/phosphatase"/>
    <property type="match status" value="1"/>
</dbReference>
<comment type="similarity">
    <text evidence="1">Belongs to the DNA repair enzymes AP/ExoA family.</text>
</comment>
<proteinExistence type="inferred from homology"/>
<dbReference type="PANTHER" id="PTHR22748">
    <property type="entry name" value="AP ENDONUCLEASE"/>
    <property type="match status" value="1"/>
</dbReference>
<feature type="binding site" evidence="6">
    <location>
        <position position="150"/>
    </location>
    <ligand>
        <name>Mg(2+)</name>
        <dbReference type="ChEBI" id="CHEBI:18420"/>
        <label>1</label>
    </ligand>
</feature>
<dbReference type="PANTHER" id="PTHR22748:SF6">
    <property type="entry name" value="DNA-(APURINIC OR APYRIMIDINIC SITE) ENDONUCLEASE"/>
    <property type="match status" value="1"/>
</dbReference>
<accession>A0A1Y1S3X3</accession>
<dbReference type="AlphaFoldDB" id="A0A1Y1S3X3"/>
<dbReference type="CDD" id="cd09085">
    <property type="entry name" value="Mth212-like_AP-endo"/>
    <property type="match status" value="1"/>
</dbReference>
<dbReference type="OrthoDB" id="9803914at2"/>
<feature type="site" description="Transition state stabilizer" evidence="7">
    <location>
        <position position="150"/>
    </location>
</feature>
<evidence type="ECO:0000256" key="1">
    <source>
        <dbReference type="ARBA" id="ARBA00007092"/>
    </source>
</evidence>
<comment type="cofactor">
    <cofactor evidence="6">
        <name>Mg(2+)</name>
        <dbReference type="ChEBI" id="CHEBI:18420"/>
    </cofactor>
    <cofactor evidence="6">
        <name>Mn(2+)</name>
        <dbReference type="ChEBI" id="CHEBI:29035"/>
    </cofactor>
    <text evidence="6">Probably binds two magnesium or manganese ions per subunit.</text>
</comment>
<reference evidence="9 10" key="1">
    <citation type="submission" date="2017-03" db="EMBL/GenBank/DDBJ databases">
        <title>Draft Genome sequence of Marispirochaeta sp. strain JC444.</title>
        <authorList>
            <person name="Shivani Y."/>
            <person name="Subhash Y."/>
            <person name="Sasikala C."/>
            <person name="Ramana C."/>
        </authorList>
    </citation>
    <scope>NUCLEOTIDE SEQUENCE [LARGE SCALE GENOMIC DNA]</scope>
    <source>
        <strain evidence="9 10">JC444</strain>
    </source>
</reference>
<dbReference type="STRING" id="1963862.B4O97_00945"/>
<dbReference type="PROSITE" id="PS00726">
    <property type="entry name" value="AP_NUCLEASE_F1_1"/>
    <property type="match status" value="1"/>
</dbReference>
<dbReference type="GO" id="GO:0008311">
    <property type="term" value="F:double-stranded DNA 3'-5' DNA exonuclease activity"/>
    <property type="evidence" value="ECO:0007669"/>
    <property type="project" value="TreeGrafter"/>
</dbReference>
<dbReference type="InterPro" id="IPR036691">
    <property type="entry name" value="Endo/exonu/phosph_ase_sf"/>
</dbReference>
<feature type="binding site" evidence="6">
    <location>
        <position position="245"/>
    </location>
    <ligand>
        <name>Mg(2+)</name>
        <dbReference type="ChEBI" id="CHEBI:18420"/>
        <label>1</label>
    </ligand>
</feature>
<feature type="site" description="Important for catalytic activity" evidence="7">
    <location>
        <position position="219"/>
    </location>
</feature>
<comment type="caution">
    <text evidence="9">The sequence shown here is derived from an EMBL/GenBank/DDBJ whole genome shotgun (WGS) entry which is preliminary data.</text>
</comment>
<feature type="binding site" evidence="6">
    <location>
        <position position="244"/>
    </location>
    <ligand>
        <name>Mg(2+)</name>
        <dbReference type="ChEBI" id="CHEBI:18420"/>
        <label>1</label>
    </ligand>
</feature>
<evidence type="ECO:0000256" key="5">
    <source>
        <dbReference type="PIRSR" id="PIRSR604808-1"/>
    </source>
</evidence>
<dbReference type="FunFam" id="3.60.10.10:FF:000026">
    <property type="entry name" value="Exodeoxyribonuclease III"/>
    <property type="match status" value="1"/>
</dbReference>
<dbReference type="Pfam" id="PF03372">
    <property type="entry name" value="Exo_endo_phos"/>
    <property type="match status" value="1"/>
</dbReference>
<keyword evidence="4 6" id="KW-0460">Magnesium</keyword>
<feature type="active site" description="Proton donor/acceptor" evidence="5">
    <location>
        <position position="148"/>
    </location>
</feature>
<dbReference type="InterPro" id="IPR004808">
    <property type="entry name" value="AP_endonuc_1"/>
</dbReference>
<feature type="site" description="Interaction with DNA substrate" evidence="7">
    <location>
        <position position="245"/>
    </location>
</feature>